<keyword evidence="2" id="KW-0812">Transmembrane</keyword>
<dbReference type="AlphaFoldDB" id="A0A921SMX8"/>
<reference evidence="3" key="2">
    <citation type="submission" date="2021-09" db="EMBL/GenBank/DDBJ databases">
        <authorList>
            <person name="Gilroy R."/>
        </authorList>
    </citation>
    <scope>NUCLEOTIDE SEQUENCE</scope>
    <source>
        <strain evidence="3">ChiGjej5B5-7349</strain>
    </source>
</reference>
<evidence type="ECO:0000256" key="1">
    <source>
        <dbReference type="SAM" id="MobiDB-lite"/>
    </source>
</evidence>
<protein>
    <recommendedName>
        <fullName evidence="5">TrbL/VirB6 plasmid conjugal transfer protein</fullName>
    </recommendedName>
</protein>
<gene>
    <name evidence="3" type="ORF">K8V08_02625</name>
</gene>
<sequence>MSASPFSGFGIPMAEWGESLQGLLAQSIESFADACYELLTASFSAGSFTPGTGVQDWWVAVIGGTLEISVDGELQQTIEYPGMLNVMVMAMIPVLIIFVSIQVILSVIRASTAGMLRAFGSAVLAVPATYLLGGIVFLALEATDIVAEWVLDAGGGEGDAAGMNGIYMLLGMSYDPEANNGEGGAILDANFEVWQQATVNDEAGRMVLPWVILAILTILSVCLMGMMIFRTVVVLVATMFAPVAVFSLSLEAAKGIFAKWVSFIVALLLAKPIAAGIVMFGLSMTGLSNSWVQLVAGAILIIIAAAMPLLMLAIVSFMIPDSSASMERTALAGGSSVSRTVSGGARRVSRVATGVGSRVGRTAGRTAGRATRGTAGLVGAGVNRAAGGRGAGGRGDRSVRNQMAHRTGSTGGARTVSSSGQESSARGGHSGPGARGSRGPAGSPAPRSGGAERAGGATASARPSGPPPQAPRQGQQAIHERHGKRR</sequence>
<comment type="caution">
    <text evidence="3">The sequence shown here is derived from an EMBL/GenBank/DDBJ whole genome shotgun (WGS) entry which is preliminary data.</text>
</comment>
<feature type="transmembrane region" description="Helical" evidence="2">
    <location>
        <begin position="207"/>
        <end position="225"/>
    </location>
</feature>
<feature type="transmembrane region" description="Helical" evidence="2">
    <location>
        <begin position="294"/>
        <end position="319"/>
    </location>
</feature>
<feature type="compositionally biased region" description="Low complexity" evidence="1">
    <location>
        <begin position="352"/>
        <end position="386"/>
    </location>
</feature>
<feature type="transmembrane region" description="Helical" evidence="2">
    <location>
        <begin position="119"/>
        <end position="140"/>
    </location>
</feature>
<dbReference type="Proteomes" id="UP000784435">
    <property type="component" value="Unassembled WGS sequence"/>
</dbReference>
<feature type="compositionally biased region" description="Low complexity" evidence="1">
    <location>
        <begin position="437"/>
        <end position="451"/>
    </location>
</feature>
<evidence type="ECO:0000256" key="2">
    <source>
        <dbReference type="SAM" id="Phobius"/>
    </source>
</evidence>
<organism evidence="3 4">
    <name type="scientific">Brevibacterium senegalense</name>
    <dbReference type="NCBI Taxonomy" id="1033736"/>
    <lineage>
        <taxon>Bacteria</taxon>
        <taxon>Bacillati</taxon>
        <taxon>Actinomycetota</taxon>
        <taxon>Actinomycetes</taxon>
        <taxon>Micrococcales</taxon>
        <taxon>Brevibacteriaceae</taxon>
        <taxon>Brevibacterium</taxon>
    </lineage>
</organism>
<keyword evidence="2" id="KW-1133">Transmembrane helix</keyword>
<dbReference type="EMBL" id="DYUK01000062">
    <property type="protein sequence ID" value="HJG79289.1"/>
    <property type="molecule type" value="Genomic_DNA"/>
</dbReference>
<feature type="transmembrane region" description="Helical" evidence="2">
    <location>
        <begin position="256"/>
        <end position="282"/>
    </location>
</feature>
<feature type="transmembrane region" description="Helical" evidence="2">
    <location>
        <begin position="86"/>
        <end position="107"/>
    </location>
</feature>
<evidence type="ECO:0000313" key="4">
    <source>
        <dbReference type="Proteomes" id="UP000784435"/>
    </source>
</evidence>
<evidence type="ECO:0008006" key="5">
    <source>
        <dbReference type="Google" id="ProtNLM"/>
    </source>
</evidence>
<reference evidence="3" key="1">
    <citation type="journal article" date="2021" name="PeerJ">
        <title>Extensive microbial diversity within the chicken gut microbiome revealed by metagenomics and culture.</title>
        <authorList>
            <person name="Gilroy R."/>
            <person name="Ravi A."/>
            <person name="Getino M."/>
            <person name="Pursley I."/>
            <person name="Horton D.L."/>
            <person name="Alikhan N.F."/>
            <person name="Baker D."/>
            <person name="Gharbi K."/>
            <person name="Hall N."/>
            <person name="Watson M."/>
            <person name="Adriaenssens E.M."/>
            <person name="Foster-Nyarko E."/>
            <person name="Jarju S."/>
            <person name="Secka A."/>
            <person name="Antonio M."/>
            <person name="Oren A."/>
            <person name="Chaudhuri R.R."/>
            <person name="La Ragione R."/>
            <person name="Hildebrand F."/>
            <person name="Pallen M.J."/>
        </authorList>
    </citation>
    <scope>NUCLEOTIDE SEQUENCE</scope>
    <source>
        <strain evidence="3">ChiGjej5B5-7349</strain>
    </source>
</reference>
<feature type="region of interest" description="Disordered" evidence="1">
    <location>
        <begin position="352"/>
        <end position="486"/>
    </location>
</feature>
<proteinExistence type="predicted"/>
<accession>A0A921SMX8</accession>
<feature type="transmembrane region" description="Helical" evidence="2">
    <location>
        <begin position="232"/>
        <end position="250"/>
    </location>
</feature>
<name>A0A921SMX8_9MICO</name>
<evidence type="ECO:0000313" key="3">
    <source>
        <dbReference type="EMBL" id="HJG79289.1"/>
    </source>
</evidence>
<keyword evidence="2" id="KW-0472">Membrane</keyword>